<feature type="domain" description="ResB-like" evidence="7">
    <location>
        <begin position="1"/>
        <end position="486"/>
    </location>
</feature>
<dbReference type="EMBL" id="BMNA01000021">
    <property type="protein sequence ID" value="GGM18603.1"/>
    <property type="molecule type" value="Genomic_DNA"/>
</dbReference>
<dbReference type="AlphaFoldDB" id="A0A917WP75"/>
<comment type="subcellular location">
    <subcellularLocation>
        <location evidence="1">Membrane</location>
        <topology evidence="1">Multi-pass membrane protein</topology>
    </subcellularLocation>
</comment>
<keyword evidence="3" id="KW-0201">Cytochrome c-type biogenesis</keyword>
<reference evidence="8" key="2">
    <citation type="submission" date="2020-09" db="EMBL/GenBank/DDBJ databases">
        <authorList>
            <person name="Sun Q."/>
            <person name="Zhou Y."/>
        </authorList>
    </citation>
    <scope>NUCLEOTIDE SEQUENCE</scope>
    <source>
        <strain evidence="8">CGMCC 4.7308</strain>
    </source>
</reference>
<keyword evidence="2 6" id="KW-0812">Transmembrane</keyword>
<dbReference type="GO" id="GO:0016020">
    <property type="term" value="C:membrane"/>
    <property type="evidence" value="ECO:0007669"/>
    <property type="project" value="UniProtKB-SubCell"/>
</dbReference>
<evidence type="ECO:0000256" key="3">
    <source>
        <dbReference type="ARBA" id="ARBA00022748"/>
    </source>
</evidence>
<keyword evidence="9" id="KW-1185">Reference proteome</keyword>
<evidence type="ECO:0000259" key="7">
    <source>
        <dbReference type="Pfam" id="PF05140"/>
    </source>
</evidence>
<dbReference type="Proteomes" id="UP000655208">
    <property type="component" value="Unassembled WGS sequence"/>
</dbReference>
<evidence type="ECO:0000256" key="1">
    <source>
        <dbReference type="ARBA" id="ARBA00004141"/>
    </source>
</evidence>
<reference evidence="8" key="1">
    <citation type="journal article" date="2014" name="Int. J. Syst. Evol. Microbiol.">
        <title>Complete genome sequence of Corynebacterium casei LMG S-19264T (=DSM 44701T), isolated from a smear-ripened cheese.</title>
        <authorList>
            <consortium name="US DOE Joint Genome Institute (JGI-PGF)"/>
            <person name="Walter F."/>
            <person name="Albersmeier A."/>
            <person name="Kalinowski J."/>
            <person name="Ruckert C."/>
        </authorList>
    </citation>
    <scope>NUCLEOTIDE SEQUENCE</scope>
    <source>
        <strain evidence="8">CGMCC 4.7308</strain>
    </source>
</reference>
<comment type="caution">
    <text evidence="8">The sequence shown here is derived from an EMBL/GenBank/DDBJ whole genome shotgun (WGS) entry which is preliminary data.</text>
</comment>
<accession>A0A917WP75</accession>
<dbReference type="PANTHER" id="PTHR31566:SF0">
    <property type="entry name" value="CYTOCHROME C BIOGENESIS PROTEIN CCS1, CHLOROPLASTIC"/>
    <property type="match status" value="1"/>
</dbReference>
<organism evidence="8 9">
    <name type="scientific">Nakamurella endophytica</name>
    <dbReference type="NCBI Taxonomy" id="1748367"/>
    <lineage>
        <taxon>Bacteria</taxon>
        <taxon>Bacillati</taxon>
        <taxon>Actinomycetota</taxon>
        <taxon>Actinomycetes</taxon>
        <taxon>Nakamurellales</taxon>
        <taxon>Nakamurellaceae</taxon>
        <taxon>Nakamurella</taxon>
    </lineage>
</organism>
<evidence type="ECO:0000256" key="6">
    <source>
        <dbReference type="SAM" id="Phobius"/>
    </source>
</evidence>
<feature type="transmembrane region" description="Helical" evidence="6">
    <location>
        <begin position="58"/>
        <end position="79"/>
    </location>
</feature>
<dbReference type="InterPro" id="IPR023494">
    <property type="entry name" value="Cyt_c_bgen_Ccs1/CcsB/ResB"/>
</dbReference>
<protein>
    <submittedName>
        <fullName evidence="8">Cytochrome c biogenesis protein</fullName>
    </submittedName>
</protein>
<gene>
    <name evidence="8" type="primary">resB</name>
    <name evidence="8" type="ORF">GCM10011594_43350</name>
</gene>
<feature type="transmembrane region" description="Helical" evidence="6">
    <location>
        <begin position="427"/>
        <end position="446"/>
    </location>
</feature>
<evidence type="ECO:0000256" key="5">
    <source>
        <dbReference type="ARBA" id="ARBA00023136"/>
    </source>
</evidence>
<feature type="transmembrane region" description="Helical" evidence="6">
    <location>
        <begin position="153"/>
        <end position="174"/>
    </location>
</feature>
<sequence length="494" mass="53592">MRTALILLFLFALASLPGALLPQWNLDRGKTAQFIIDHPRWGRLLDATGFFSVFGSPWYAAIYLLLFTSLVGCLVPRSVELTRQLRRPPVVTPRNLVRMPHFFAFTTSATPDDSAAKATAVLGRRWRIRRDVEADGAVTISAERGYLREVGNVVFHLSLLGLLVAVAVGKLVGYEGSIIVDTQSGFCSVGPVSYDNFRPGILVDGTQMSPFCVNVENFRSAYTAQGQASEFAATIRYQSGSDVGTGRWSSRVLQVNDPLRISGQRLYLLGHGFTPHFRVKYPSGAVRDYAQPFQPMDSTLVSQGAVKITDPPDWNGTSLLTHQLALVGVFAPTQRVSGGVMTSVFPAARDPGVAVQVYRGDLGLEIGRPQSVFAIDSAQVASGLLVKVKQGNLSPGQTLTLDDGTVITFTGYNEWVSLQTSYDPGQLGALISAIALLVGLTVSLTIKRRRVWFRFRATADATGEARTDVEVGGLARTDAAGYGEEFSRLVRLTV</sequence>
<dbReference type="GO" id="GO:0017004">
    <property type="term" value="P:cytochrome complex assembly"/>
    <property type="evidence" value="ECO:0007669"/>
    <property type="project" value="UniProtKB-KW"/>
</dbReference>
<dbReference type="Pfam" id="PF05140">
    <property type="entry name" value="ResB"/>
    <property type="match status" value="1"/>
</dbReference>
<name>A0A917WP75_9ACTN</name>
<evidence type="ECO:0000313" key="8">
    <source>
        <dbReference type="EMBL" id="GGM18603.1"/>
    </source>
</evidence>
<dbReference type="InterPro" id="IPR007816">
    <property type="entry name" value="ResB-like_domain"/>
</dbReference>
<evidence type="ECO:0000256" key="2">
    <source>
        <dbReference type="ARBA" id="ARBA00022692"/>
    </source>
</evidence>
<proteinExistence type="predicted"/>
<evidence type="ECO:0000256" key="4">
    <source>
        <dbReference type="ARBA" id="ARBA00022989"/>
    </source>
</evidence>
<evidence type="ECO:0000313" key="9">
    <source>
        <dbReference type="Proteomes" id="UP000655208"/>
    </source>
</evidence>
<keyword evidence="5 6" id="KW-0472">Membrane</keyword>
<dbReference type="PANTHER" id="PTHR31566">
    <property type="entry name" value="CYTOCHROME C BIOGENESIS PROTEIN CCS1, CHLOROPLASTIC"/>
    <property type="match status" value="1"/>
</dbReference>
<keyword evidence="4 6" id="KW-1133">Transmembrane helix</keyword>